<dbReference type="Pfam" id="PF03553">
    <property type="entry name" value="Na_H_antiporter"/>
    <property type="match status" value="1"/>
</dbReference>
<sequence length="450" mass="48537">MQEFGVLSLIPAAVVISLAIFTRRPIESLVAGSVAGLLMLYPTDLVTKFSELVQKTILDETIGWIILVCGFMGSLIVLLLRSGAALAFSIIVSSRAKNRRVALLSTWFLGLVIFIDDYLNALAVGTSMRKITDKYKVSREMLSYVVDSTAAPICILLPVSTWAIFFVGVLESNSIVEKGQGMSLYIESIPYMFYAWAAVIIVPLVAAGIFPVIGPMKKAERRAAEGLAEYQQKIADKAEPELIEQSAKVNVWSFLIPMLSLLGISWFYDINVLIGVICAVAITVLMFGVQGVMKWAELFDAVFDGIRLMVPALAVVFTSFMLKDVSEQLGLSAFVIESVKPLMTASMLPIVAFIAIALVAFSTAAFWGVLAISVPIILPLAIEVGTPIPVVVGAMMSAAAFGSHACFYSDSTVLAAQASEVGVMEHALTQLPYVFISAAIAIIGWLIWAI</sequence>
<dbReference type="Proteomes" id="UP000315439">
    <property type="component" value="Unassembled WGS sequence"/>
</dbReference>
<dbReference type="PANTHER" id="PTHR43478">
    <property type="entry name" value="NA+/H+ ANTIPORTER-RELATED"/>
    <property type="match status" value="1"/>
</dbReference>
<gene>
    <name evidence="8" type="ORF">FLL46_13270</name>
</gene>
<accession>A0A545UD70</accession>
<evidence type="ECO:0000259" key="7">
    <source>
        <dbReference type="Pfam" id="PF03553"/>
    </source>
</evidence>
<keyword evidence="9" id="KW-1185">Reference proteome</keyword>
<organism evidence="8 9">
    <name type="scientific">Aliikangiella coralliicola</name>
    <dbReference type="NCBI Taxonomy" id="2592383"/>
    <lineage>
        <taxon>Bacteria</taxon>
        <taxon>Pseudomonadati</taxon>
        <taxon>Pseudomonadota</taxon>
        <taxon>Gammaproteobacteria</taxon>
        <taxon>Oceanospirillales</taxon>
        <taxon>Pleioneaceae</taxon>
        <taxon>Aliikangiella</taxon>
    </lineage>
</organism>
<proteinExistence type="predicted"/>
<feature type="transmembrane region" description="Helical" evidence="6">
    <location>
        <begin position="29"/>
        <end position="50"/>
    </location>
</feature>
<comment type="subcellular location">
    <subcellularLocation>
        <location evidence="1">Cell membrane</location>
        <topology evidence="1">Multi-pass membrane protein</topology>
    </subcellularLocation>
</comment>
<evidence type="ECO:0000256" key="2">
    <source>
        <dbReference type="ARBA" id="ARBA00022475"/>
    </source>
</evidence>
<keyword evidence="3 6" id="KW-0812">Transmembrane</keyword>
<dbReference type="EMBL" id="VIKS01000008">
    <property type="protein sequence ID" value="TQV87409.1"/>
    <property type="molecule type" value="Genomic_DNA"/>
</dbReference>
<feature type="transmembrane region" description="Helical" evidence="6">
    <location>
        <begin position="144"/>
        <end position="169"/>
    </location>
</feature>
<feature type="transmembrane region" description="Helical" evidence="6">
    <location>
        <begin position="430"/>
        <end position="448"/>
    </location>
</feature>
<keyword evidence="2" id="KW-1003">Cell membrane</keyword>
<keyword evidence="5 6" id="KW-0472">Membrane</keyword>
<feature type="transmembrane region" description="Helical" evidence="6">
    <location>
        <begin position="305"/>
        <end position="322"/>
    </location>
</feature>
<evidence type="ECO:0000256" key="1">
    <source>
        <dbReference type="ARBA" id="ARBA00004651"/>
    </source>
</evidence>
<feature type="transmembrane region" description="Helical" evidence="6">
    <location>
        <begin position="104"/>
        <end position="123"/>
    </location>
</feature>
<evidence type="ECO:0000313" key="8">
    <source>
        <dbReference type="EMBL" id="TQV87409.1"/>
    </source>
</evidence>
<evidence type="ECO:0000313" key="9">
    <source>
        <dbReference type="Proteomes" id="UP000315439"/>
    </source>
</evidence>
<dbReference type="GO" id="GO:0005886">
    <property type="term" value="C:plasma membrane"/>
    <property type="evidence" value="ECO:0007669"/>
    <property type="project" value="UniProtKB-SubCell"/>
</dbReference>
<protein>
    <submittedName>
        <fullName evidence="8">Sodium:proton antiporter</fullName>
    </submittedName>
</protein>
<dbReference type="OrthoDB" id="9762978at2"/>
<reference evidence="8 9" key="1">
    <citation type="submission" date="2019-07" db="EMBL/GenBank/DDBJ databases">
        <title>Draft genome for Aliikangiella sp. M105.</title>
        <authorList>
            <person name="Wang G."/>
        </authorList>
    </citation>
    <scope>NUCLEOTIDE SEQUENCE [LARGE SCALE GENOMIC DNA]</scope>
    <source>
        <strain evidence="8 9">M105</strain>
    </source>
</reference>
<evidence type="ECO:0000256" key="3">
    <source>
        <dbReference type="ARBA" id="ARBA00022692"/>
    </source>
</evidence>
<feature type="domain" description="Na+/H+ antiporter NhaC-like C-terminal" evidence="7">
    <location>
        <begin position="154"/>
        <end position="449"/>
    </location>
</feature>
<dbReference type="AlphaFoldDB" id="A0A545UD70"/>
<feature type="transmembrane region" description="Helical" evidence="6">
    <location>
        <begin position="274"/>
        <end position="293"/>
    </location>
</feature>
<evidence type="ECO:0000256" key="6">
    <source>
        <dbReference type="SAM" id="Phobius"/>
    </source>
</evidence>
<feature type="transmembrane region" description="Helical" evidence="6">
    <location>
        <begin position="62"/>
        <end position="92"/>
    </location>
</feature>
<keyword evidence="4 6" id="KW-1133">Transmembrane helix</keyword>
<dbReference type="RefSeq" id="WP_142894120.1">
    <property type="nucleotide sequence ID" value="NZ_ML660164.1"/>
</dbReference>
<feature type="transmembrane region" description="Helical" evidence="6">
    <location>
        <begin position="350"/>
        <end position="378"/>
    </location>
</feature>
<evidence type="ECO:0000256" key="4">
    <source>
        <dbReference type="ARBA" id="ARBA00022989"/>
    </source>
</evidence>
<name>A0A545UD70_9GAMM</name>
<dbReference type="PANTHER" id="PTHR43478:SF1">
    <property type="entry name" value="NA+_H+ ANTIPORTER NHAC-LIKE C-TERMINAL DOMAIN-CONTAINING PROTEIN"/>
    <property type="match status" value="1"/>
</dbReference>
<comment type="caution">
    <text evidence="8">The sequence shown here is derived from an EMBL/GenBank/DDBJ whole genome shotgun (WGS) entry which is preliminary data.</text>
</comment>
<dbReference type="InterPro" id="IPR018461">
    <property type="entry name" value="Na/H_Antiport_NhaC-like_C"/>
</dbReference>
<feature type="transmembrane region" description="Helical" evidence="6">
    <location>
        <begin position="189"/>
        <end position="213"/>
    </location>
</feature>
<evidence type="ECO:0000256" key="5">
    <source>
        <dbReference type="ARBA" id="ARBA00023136"/>
    </source>
</evidence>